<feature type="domain" description="Calponin-homology (CH)" evidence="3">
    <location>
        <begin position="422"/>
        <end position="528"/>
    </location>
</feature>
<feature type="region of interest" description="Disordered" evidence="1">
    <location>
        <begin position="1"/>
        <end position="222"/>
    </location>
</feature>
<feature type="region of interest" description="Disordered" evidence="1">
    <location>
        <begin position="1321"/>
        <end position="1340"/>
    </location>
</feature>
<dbReference type="SMART" id="SM00033">
    <property type="entry name" value="CH"/>
    <property type="match status" value="1"/>
</dbReference>
<organism evidence="4 5">
    <name type="scientific">Coniosporium apollinis</name>
    <dbReference type="NCBI Taxonomy" id="61459"/>
    <lineage>
        <taxon>Eukaryota</taxon>
        <taxon>Fungi</taxon>
        <taxon>Dikarya</taxon>
        <taxon>Ascomycota</taxon>
        <taxon>Pezizomycotina</taxon>
        <taxon>Dothideomycetes</taxon>
        <taxon>Dothideomycetes incertae sedis</taxon>
        <taxon>Coniosporium</taxon>
    </lineage>
</organism>
<dbReference type="SMART" id="SM00323">
    <property type="entry name" value="RasGAP"/>
    <property type="match status" value="1"/>
</dbReference>
<dbReference type="Pfam" id="PF03836">
    <property type="entry name" value="RasGAP_C"/>
    <property type="match status" value="1"/>
</dbReference>
<feature type="compositionally biased region" description="Polar residues" evidence="1">
    <location>
        <begin position="150"/>
        <end position="167"/>
    </location>
</feature>
<feature type="compositionally biased region" description="Polar residues" evidence="1">
    <location>
        <begin position="208"/>
        <end position="222"/>
    </location>
</feature>
<feature type="compositionally biased region" description="Low complexity" evidence="1">
    <location>
        <begin position="119"/>
        <end position="129"/>
    </location>
</feature>
<dbReference type="InterPro" id="IPR036872">
    <property type="entry name" value="CH_dom_sf"/>
</dbReference>
<dbReference type="InterPro" id="IPR000048">
    <property type="entry name" value="IQ_motif_EF-hand-BS"/>
</dbReference>
<dbReference type="SMART" id="SM00015">
    <property type="entry name" value="IQ"/>
    <property type="match status" value="10"/>
</dbReference>
<dbReference type="PROSITE" id="PS50021">
    <property type="entry name" value="CH"/>
    <property type="match status" value="1"/>
</dbReference>
<dbReference type="SUPFAM" id="SSF143885">
    <property type="entry name" value="RGC domain-like"/>
    <property type="match status" value="1"/>
</dbReference>
<dbReference type="CDD" id="cd05127">
    <property type="entry name" value="RasGAP_IQGAP_like"/>
    <property type="match status" value="1"/>
</dbReference>
<evidence type="ECO:0000256" key="1">
    <source>
        <dbReference type="SAM" id="MobiDB-lite"/>
    </source>
</evidence>
<feature type="compositionally biased region" description="Polar residues" evidence="1">
    <location>
        <begin position="1"/>
        <end position="17"/>
    </location>
</feature>
<feature type="compositionally biased region" description="Basic and acidic residues" evidence="1">
    <location>
        <begin position="195"/>
        <end position="206"/>
    </location>
</feature>
<protein>
    <submittedName>
        <fullName evidence="4">Iqgap- protein</fullName>
    </submittedName>
</protein>
<feature type="compositionally biased region" description="Polar residues" evidence="1">
    <location>
        <begin position="281"/>
        <end position="297"/>
    </location>
</feature>
<dbReference type="PROSITE" id="PS50018">
    <property type="entry name" value="RAS_GTPASE_ACTIV_2"/>
    <property type="match status" value="1"/>
</dbReference>
<evidence type="ECO:0000259" key="2">
    <source>
        <dbReference type="PROSITE" id="PS50018"/>
    </source>
</evidence>
<accession>A0ABQ9NV75</accession>
<dbReference type="Gene3D" id="1.20.5.190">
    <property type="match status" value="1"/>
</dbReference>
<feature type="region of interest" description="Disordered" evidence="1">
    <location>
        <begin position="236"/>
        <end position="332"/>
    </location>
</feature>
<feature type="compositionally biased region" description="Basic and acidic residues" evidence="1">
    <location>
        <begin position="76"/>
        <end position="87"/>
    </location>
</feature>
<evidence type="ECO:0000259" key="3">
    <source>
        <dbReference type="PROSITE" id="PS50021"/>
    </source>
</evidence>
<dbReference type="InterPro" id="IPR000593">
    <property type="entry name" value="RasGAP_C"/>
</dbReference>
<feature type="compositionally biased region" description="Low complexity" evidence="1">
    <location>
        <begin position="99"/>
        <end position="109"/>
    </location>
</feature>
<name>A0ABQ9NV75_9PEZI</name>
<dbReference type="EMBL" id="JAPDRL010000020">
    <property type="protein sequence ID" value="KAJ9666286.1"/>
    <property type="molecule type" value="Genomic_DNA"/>
</dbReference>
<dbReference type="Gene3D" id="1.10.418.10">
    <property type="entry name" value="Calponin-like domain"/>
    <property type="match status" value="1"/>
</dbReference>
<dbReference type="CDD" id="cd21206">
    <property type="entry name" value="CH_IQGAP"/>
    <property type="match status" value="1"/>
</dbReference>
<evidence type="ECO:0000313" key="4">
    <source>
        <dbReference type="EMBL" id="KAJ9666286.1"/>
    </source>
</evidence>
<dbReference type="PROSITE" id="PS50096">
    <property type="entry name" value="IQ"/>
    <property type="match status" value="10"/>
</dbReference>
<evidence type="ECO:0000313" key="5">
    <source>
        <dbReference type="Proteomes" id="UP001172684"/>
    </source>
</evidence>
<dbReference type="InterPro" id="IPR001936">
    <property type="entry name" value="RasGAP_dom"/>
</dbReference>
<dbReference type="Proteomes" id="UP001172684">
    <property type="component" value="Unassembled WGS sequence"/>
</dbReference>
<dbReference type="Pfam" id="PF00307">
    <property type="entry name" value="CH"/>
    <property type="match status" value="1"/>
</dbReference>
<dbReference type="Pfam" id="PF00616">
    <property type="entry name" value="RasGAP"/>
    <property type="match status" value="1"/>
</dbReference>
<dbReference type="SUPFAM" id="SSF47576">
    <property type="entry name" value="Calponin-homology domain, CH-domain"/>
    <property type="match status" value="1"/>
</dbReference>
<dbReference type="PANTHER" id="PTHR14149">
    <property type="entry name" value="RAS GTPASE-ACTIVATING PROTEIN WITH IQ MOTIF"/>
    <property type="match status" value="1"/>
</dbReference>
<proteinExistence type="predicted"/>
<comment type="caution">
    <text evidence="4">The sequence shown here is derived from an EMBL/GenBank/DDBJ whole genome shotgun (WGS) entry which is preliminary data.</text>
</comment>
<feature type="compositionally biased region" description="Polar residues" evidence="1">
    <location>
        <begin position="25"/>
        <end position="59"/>
    </location>
</feature>
<dbReference type="PANTHER" id="PTHR14149:SF14">
    <property type="entry name" value="CALPONIN-HOMOLOGY (CH) DOMAIN-CONTAINING PROTEIN"/>
    <property type="match status" value="1"/>
</dbReference>
<sequence>MSFQYPSRTVQRHTAASPSPLRHASTVSTGSSDYSNFSHPSRTSTLSSHASNGYVSSASPHRRGGSETTVTAASPTRDRGDYLEPKDVSPSGAYRSTRASLRPLSQAPASSPPPREKSSAYPSHSRSYSVDPVPRPQYGTAASPSPKARPQSTTFTRSDSAVATLSAHTHDPFVDSSNATTLETDDRPAVMPRSDSTRMRAHDIWQSREASQTADLNKSASITLKSRPQSLVLARSDSLRARPPELSHSVEPSLPLRSSEPKPRPHSIAISRSDSVRPTYERSNSLETMQSPQTDGATSPPAKPRPHSLAISRSDSARAPAHDRASRANGNHVHFPAQLDKTDLKTLQKSATGHLRTLSKFSEDGEEDFTIKSRDQEVVGMHGRRRLQRSGSRLNKRAATVGYAGRTWMDTQRQFLQAYEYLCHIGEAKEWIEDIIEQPIPPIVQLEEALRDGVTLAEVVQALHPERPLRIFRHPRLQFRHSDNIALFFRFLAEVELPELFRFELVDLYEKKNIPKVIYCIHALSWLLFRKGIVDFRIGNLVGQLQFEDHELEAMQKGLDKSGVSMPNFSGMSANFGAEPEPEPEPVETEEERIGRELAENEGSIVDLQTQIRGAMTRIKCGEMWNGLCDAEEALVHLQSKIRGDFIREVIRYRLDMKKFAVSIQSLSRGYLVRSKRKEKKAYWKNREQDVVLLQSLVRARKARQETQFIKSRIQRQEHGIRDLQALFRGVLKRWDVGDKYFETREAEPEVLELQSAIRGALARKKVGEQLAETRQVQAEAAVCDLQSAIRAAFVRKELKEQKSEAIRSGKQVQLFQAAVRGMLQRQAYRTDNESLRQHHSTVSFLQAAARGAIARQHDAQIRQSLEIPTVQWKSLQSHARGMKVREWHGELLRQLRAHSPGMTDFQAIARGLRIRNETAAIMSALREHEASILELQSRIRGQLLRHKHIATLKALDRQTSSILNFQSWARGSMQRQRTYELLCELQDHEPEIVSLQSAARSALLKREIGTLLMQVETEEEAIIDLQALSRGKLIRHRFAEKQKHYKENMEKVIKIQSFIRGRQQGEAYKSLTSGKNPPVGTIKNFVHLLNDSDFDFDEEIEFERLRKTVVQHVRQNELAEQYIDQLDIKIALLVKNKITLDEVVKHQRHFGGHVGSLLQNKEIASANAFDLKALNKNSRKKLEHYQELFFMLQTQPQYLARLFKRIREQVTAEKECKRIELLMMGLFGFAQKRREEYYLLKLISRAIKEEVDSCSSLQDYLRGNFFWSKILNNYIRSPRDRKFLKDLLGPLIKENIIENEGLDLESDPMQIYRSSINNEELRTGQRSRRNPDVPREEAIRDPETRETFIRHLQDLRDIADLFFASMEDLLHRMPYGVRFVAQQTFEFLRGKFPREDQHYLLQVVGHWVWKTYLQPALTQPETWGVVDRGLSPLHKRNLGEVGKVLGQVAAGKLFGGSGGNDIYLQPLNPYLSEAFGRMEDIWKTLINVPDAERKFDIEEFTDLYARTKPTLYIKLTDIFAIHQLIATDISHLCPTQDDSLRELIRELGSAAANESEMHGVGATEIRLQLSPKLHDLDDPEAPLKALFMETKRCVLYIIRVQTGSNLLDIMVRPITPDDEDRWDALVHDELDAHSTTGATKPRGAYMADHTALLDITGLSYPDLKRTCLENILALESAGRITRANHYQDLLNSIAIDIRTKHRRRIQRARELEGVKATLGNLNEKASWLDQQLKSYNDYIEQAMVTLQNKKGKKRFLIPFSMQYNHERELARSGRVPKFGSFKYSARTLAEKGVLVAWTGYAERQWDKVNLTISSDEVGVFHIEGSVGSCMIPGASAAVPLDDLLQAQFNNCQFMNLFGEGALRLNVNLFLHLVFKKFYRDE</sequence>
<keyword evidence="5" id="KW-1185">Reference proteome</keyword>
<gene>
    <name evidence="4" type="primary">IQG1</name>
    <name evidence="4" type="ORF">H2201_003474</name>
</gene>
<feature type="domain" description="Ras-GAP" evidence="2">
    <location>
        <begin position="1235"/>
        <end position="1451"/>
    </location>
</feature>
<dbReference type="InterPro" id="IPR001715">
    <property type="entry name" value="CH_dom"/>
</dbReference>
<dbReference type="Pfam" id="PF00612">
    <property type="entry name" value="IQ"/>
    <property type="match status" value="1"/>
</dbReference>
<reference evidence="4" key="1">
    <citation type="submission" date="2022-10" db="EMBL/GenBank/DDBJ databases">
        <title>Culturing micro-colonial fungi from biological soil crusts in the Mojave desert and describing Neophaeococcomyces mojavensis, and introducing the new genera and species Taxawa tesnikishii.</title>
        <authorList>
            <person name="Kurbessoian T."/>
            <person name="Stajich J.E."/>
        </authorList>
    </citation>
    <scope>NUCLEOTIDE SEQUENCE</scope>
    <source>
        <strain evidence="4">TK_1</strain>
    </source>
</reference>
<dbReference type="SUPFAM" id="SSF48350">
    <property type="entry name" value="GTPase activation domain, GAP"/>
    <property type="match status" value="1"/>
</dbReference>
<dbReference type="InterPro" id="IPR008936">
    <property type="entry name" value="Rho_GTPase_activation_prot"/>
</dbReference>
<dbReference type="Gene3D" id="1.10.506.10">
    <property type="entry name" value="GTPase Activation - p120gap, domain 1"/>
    <property type="match status" value="1"/>
</dbReference>